<dbReference type="GeneID" id="61054886"/>
<dbReference type="EMBL" id="QGGH01000011">
    <property type="protein sequence ID" value="PWJ88389.1"/>
    <property type="molecule type" value="Genomic_DNA"/>
</dbReference>
<dbReference type="InterPro" id="IPR043998">
    <property type="entry name" value="Put_Metallopep"/>
</dbReference>
<dbReference type="RefSeq" id="WP_245951892.1">
    <property type="nucleotide sequence ID" value="NZ_QGGH01000011.1"/>
</dbReference>
<name>A0A8E3B2X2_RHILI</name>
<dbReference type="Pfam" id="PF18894">
    <property type="entry name" value="PhageMetallopep"/>
    <property type="match status" value="1"/>
</dbReference>
<dbReference type="Proteomes" id="UP000245631">
    <property type="component" value="Unassembled WGS sequence"/>
</dbReference>
<protein>
    <recommendedName>
        <fullName evidence="2">Putative phage metallopeptidase domain-containing protein</fullName>
    </recommendedName>
</protein>
<evidence type="ECO:0000256" key="1">
    <source>
        <dbReference type="SAM" id="MobiDB-lite"/>
    </source>
</evidence>
<accession>A0A8E3B2X2</accession>
<evidence type="ECO:0000259" key="2">
    <source>
        <dbReference type="Pfam" id="PF18894"/>
    </source>
</evidence>
<proteinExistence type="predicted"/>
<reference evidence="3 4" key="1">
    <citation type="submission" date="2018-05" db="EMBL/GenBank/DDBJ databases">
        <title>Genomic Encyclopedia of Type Strains, Phase IV (KMG-IV): sequencing the most valuable type-strain genomes for metagenomic binning, comparative biology and taxonomic classification.</title>
        <authorList>
            <person name="Goeker M."/>
        </authorList>
    </citation>
    <scope>NUCLEOTIDE SEQUENCE [LARGE SCALE GENOMIC DNA]</scope>
    <source>
        <strain evidence="3 4">DSM 2626</strain>
    </source>
</reference>
<evidence type="ECO:0000313" key="3">
    <source>
        <dbReference type="EMBL" id="PWJ88389.1"/>
    </source>
</evidence>
<organism evidence="3 4">
    <name type="scientific">Rhizobium loti</name>
    <name type="common">Mesorhizobium loti</name>
    <dbReference type="NCBI Taxonomy" id="381"/>
    <lineage>
        <taxon>Bacteria</taxon>
        <taxon>Pseudomonadati</taxon>
        <taxon>Pseudomonadota</taxon>
        <taxon>Alphaproteobacteria</taxon>
        <taxon>Hyphomicrobiales</taxon>
        <taxon>Phyllobacteriaceae</taxon>
        <taxon>Mesorhizobium</taxon>
    </lineage>
</organism>
<evidence type="ECO:0000313" key="4">
    <source>
        <dbReference type="Proteomes" id="UP000245631"/>
    </source>
</evidence>
<comment type="caution">
    <text evidence="3">The sequence shown here is derived from an EMBL/GenBank/DDBJ whole genome shotgun (WGS) entry which is preliminary data.</text>
</comment>
<gene>
    <name evidence="3" type="ORF">C8D77_111112</name>
</gene>
<sequence length="222" mass="24468">MQRDFRPVAEARAGSPVAMRPRPPEDILEISGEPIFRPAPEIITWARQCFIDEGASLLNEDHKHLRSATLAALWTNVPNGRAGRSVIGQCERGLPPAGKWLRGRIERQMLDWFGDIPDFLLTFDAGYCDTCSDAEFMALVEHETYHAGQERDAFGAPKFRKSGLPAFAIRGHDVEEFIGVVRRYGADAAHVRELVDAANAGPEIANVRISQACGTCQLRAAA</sequence>
<feature type="region of interest" description="Disordered" evidence="1">
    <location>
        <begin position="1"/>
        <end position="24"/>
    </location>
</feature>
<feature type="domain" description="Putative phage metallopeptidase" evidence="2">
    <location>
        <begin position="44"/>
        <end position="199"/>
    </location>
</feature>
<dbReference type="AlphaFoldDB" id="A0A8E3B2X2"/>